<dbReference type="PANTHER" id="PTHR46925:SF1">
    <property type="entry name" value="NEUROMEDIN-K RECEPTOR"/>
    <property type="match status" value="1"/>
</dbReference>
<evidence type="ECO:0000256" key="18">
    <source>
        <dbReference type="SAM" id="Phobius"/>
    </source>
</evidence>
<proteinExistence type="predicted"/>
<evidence type="ECO:0000256" key="8">
    <source>
        <dbReference type="ARBA" id="ARBA00023139"/>
    </source>
</evidence>
<accession>A0A7J5YRN2</accession>
<evidence type="ECO:0000256" key="6">
    <source>
        <dbReference type="ARBA" id="ARBA00023040"/>
    </source>
</evidence>
<evidence type="ECO:0000256" key="12">
    <source>
        <dbReference type="ARBA" id="ARBA00023224"/>
    </source>
</evidence>
<evidence type="ECO:0000313" key="20">
    <source>
        <dbReference type="EMBL" id="KAF3852060.1"/>
    </source>
</evidence>
<feature type="transmembrane region" description="Helical" evidence="18">
    <location>
        <begin position="489"/>
        <end position="508"/>
    </location>
</feature>
<dbReference type="OrthoDB" id="5981855at2759"/>
<dbReference type="Gene3D" id="1.20.1070.10">
    <property type="entry name" value="Rhodopsin 7-helix transmembrane proteins"/>
    <property type="match status" value="2"/>
</dbReference>
<evidence type="ECO:0000256" key="13">
    <source>
        <dbReference type="ARBA" id="ARBA00023288"/>
    </source>
</evidence>
<evidence type="ECO:0000256" key="7">
    <source>
        <dbReference type="ARBA" id="ARBA00023136"/>
    </source>
</evidence>
<keyword evidence="3" id="KW-1003">Cell membrane</keyword>
<comment type="caution">
    <text evidence="20">The sequence shown here is derived from an EMBL/GenBank/DDBJ whole genome shotgun (WGS) entry which is preliminary data.</text>
</comment>
<organism evidence="20 21">
    <name type="scientific">Dissostichus mawsoni</name>
    <name type="common">Antarctic cod</name>
    <dbReference type="NCBI Taxonomy" id="36200"/>
    <lineage>
        <taxon>Eukaryota</taxon>
        <taxon>Metazoa</taxon>
        <taxon>Chordata</taxon>
        <taxon>Craniata</taxon>
        <taxon>Vertebrata</taxon>
        <taxon>Euteleostomi</taxon>
        <taxon>Actinopterygii</taxon>
        <taxon>Neopterygii</taxon>
        <taxon>Teleostei</taxon>
        <taxon>Neoteleostei</taxon>
        <taxon>Acanthomorphata</taxon>
        <taxon>Eupercaria</taxon>
        <taxon>Perciformes</taxon>
        <taxon>Notothenioidei</taxon>
        <taxon>Nototheniidae</taxon>
        <taxon>Dissostichus</taxon>
    </lineage>
</organism>
<keyword evidence="9" id="KW-1015">Disulfide bond</keyword>
<name>A0A7J5YRN2_DISMA</name>
<keyword evidence="7 18" id="KW-0472">Membrane</keyword>
<feature type="transmembrane region" description="Helical" evidence="18">
    <location>
        <begin position="528"/>
        <end position="546"/>
    </location>
</feature>
<keyword evidence="8" id="KW-0564">Palmitate</keyword>
<comment type="subcellular location">
    <subcellularLocation>
        <location evidence="1">Cell membrane</location>
        <topology evidence="1">Multi-pass membrane protein</topology>
    </subcellularLocation>
</comment>
<feature type="transmembrane region" description="Helical" evidence="18">
    <location>
        <begin position="186"/>
        <end position="207"/>
    </location>
</feature>
<dbReference type="InterPro" id="IPR001013">
    <property type="entry name" value="NK3_rcpt"/>
</dbReference>
<dbReference type="InterPro" id="IPR017452">
    <property type="entry name" value="GPCR_Rhodpsn_7TM"/>
</dbReference>
<feature type="transmembrane region" description="Helical" evidence="18">
    <location>
        <begin position="63"/>
        <end position="88"/>
    </location>
</feature>
<feature type="compositionally biased region" description="Polar residues" evidence="17">
    <location>
        <begin position="632"/>
        <end position="646"/>
    </location>
</feature>
<evidence type="ECO:0000259" key="19">
    <source>
        <dbReference type="PROSITE" id="PS50262"/>
    </source>
</evidence>
<dbReference type="Proteomes" id="UP000518266">
    <property type="component" value="Unassembled WGS sequence"/>
</dbReference>
<evidence type="ECO:0000256" key="5">
    <source>
        <dbReference type="ARBA" id="ARBA00022989"/>
    </source>
</evidence>
<keyword evidence="6" id="KW-0297">G-protein coupled receptor</keyword>
<evidence type="ECO:0000256" key="16">
    <source>
        <dbReference type="ARBA" id="ARBA00032354"/>
    </source>
</evidence>
<dbReference type="EMBL" id="JAAKFY010000009">
    <property type="protein sequence ID" value="KAF3852060.1"/>
    <property type="molecule type" value="Genomic_DNA"/>
</dbReference>
<evidence type="ECO:0000256" key="9">
    <source>
        <dbReference type="ARBA" id="ARBA00023157"/>
    </source>
</evidence>
<keyword evidence="4 18" id="KW-0812">Transmembrane</keyword>
<dbReference type="AlphaFoldDB" id="A0A7J5YRN2"/>
<dbReference type="PANTHER" id="PTHR46925">
    <property type="entry name" value="G-PROTEIN COUPLED RECEPTOR TKR-1-RELATED"/>
    <property type="match status" value="1"/>
</dbReference>
<evidence type="ECO:0000256" key="3">
    <source>
        <dbReference type="ARBA" id="ARBA00022475"/>
    </source>
</evidence>
<dbReference type="Pfam" id="PF00001">
    <property type="entry name" value="7tm_1"/>
    <property type="match status" value="2"/>
</dbReference>
<reference evidence="20 21" key="1">
    <citation type="submission" date="2020-03" db="EMBL/GenBank/DDBJ databases">
        <title>Dissostichus mawsoni Genome sequencing and assembly.</title>
        <authorList>
            <person name="Park H."/>
        </authorList>
    </citation>
    <scope>NUCLEOTIDE SEQUENCE [LARGE SCALE GENOMIC DNA]</scope>
    <source>
        <strain evidence="20">DM0001</strain>
        <tissue evidence="20">Muscle</tissue>
    </source>
</reference>
<evidence type="ECO:0000256" key="2">
    <source>
        <dbReference type="ARBA" id="ARBA00020039"/>
    </source>
</evidence>
<keyword evidence="13" id="KW-0449">Lipoprotein</keyword>
<evidence type="ECO:0000256" key="10">
    <source>
        <dbReference type="ARBA" id="ARBA00023170"/>
    </source>
</evidence>
<evidence type="ECO:0000256" key="11">
    <source>
        <dbReference type="ARBA" id="ARBA00023180"/>
    </source>
</evidence>
<evidence type="ECO:0000256" key="14">
    <source>
        <dbReference type="ARBA" id="ARBA00031300"/>
    </source>
</evidence>
<feature type="transmembrane region" description="Helical" evidence="18">
    <location>
        <begin position="25"/>
        <end position="51"/>
    </location>
</feature>
<evidence type="ECO:0000256" key="1">
    <source>
        <dbReference type="ARBA" id="ARBA00004651"/>
    </source>
</evidence>
<feature type="transmembrane region" description="Helical" evidence="18">
    <location>
        <begin position="100"/>
        <end position="121"/>
    </location>
</feature>
<protein>
    <recommendedName>
        <fullName evidence="2">Neuromedin-K receptor</fullName>
    </recommendedName>
    <alternativeName>
        <fullName evidence="16">NK-3 receptor</fullName>
    </alternativeName>
    <alternativeName>
        <fullName evidence="14">Neurokinin B receptor</fullName>
    </alternativeName>
    <alternativeName>
        <fullName evidence="15">Tachykinin receptor 3</fullName>
    </alternativeName>
</protein>
<dbReference type="GO" id="GO:0004995">
    <property type="term" value="F:tachykinin receptor activity"/>
    <property type="evidence" value="ECO:0007669"/>
    <property type="project" value="InterPro"/>
</dbReference>
<sequence>MAAPHNGSNITGNYTNQFVQPPWRIALWSVAYSSVLAVAVFGNLIVIWIILAHKRMRTVTNYFLLNLAFSDASMAAFNTLINFIYAAHGEWYFGEGYCKFHNFFPVTSVFASIYSMTAIAVHGHHPSSEASSVGEGHHRSYHLYLESGHCACFPSLLLLHHPNSAPQDPLLCCLARMAQDPLMYHIIVAALVYVLPLVVMGITYTIVGEIPGDSSDNYHGQLRAKRKSLLKSPLESPLKSSLKPRLKSLLEFPLKFPLESPLKSPLKFPLESPLEFPLESPLKSPLKFPLESPLEFPLKFPLESPLEFPLESPLKSHLKFPLESPLESPLKSPLKSPLESPLKPSLESLSKSLLKSPLKSPLKSSLKSLLEFPLEFPLDTLLVTYIVGYCDLLQYIVGYCDLLQYFVGYCDLLQYIVGYCDYLQYIVGYFEYLQYIVGYCEYLQYIVGYCDLLQYLLVTMIIYSTLLVTVIIYSILLVTVIFYMVKMMIIVVVTFALCWLPYHIYFIVTGLNKRLSRWKYIQQVYLSVLWLAMSSTMYNPIIYCCLNSRFRAGFKRAFRWCPFIKVSSYDELELRSTRMHPTRQSSMYTLSRMDTTVVVVYDPAEGNGGGSGRKQSLSSKKRSYITARHTEITASNGGSVPTQNGGAPSAQPEEFS</sequence>
<keyword evidence="11" id="KW-0325">Glycoprotein</keyword>
<dbReference type="InterPro" id="IPR001681">
    <property type="entry name" value="Neurokn_rcpt"/>
</dbReference>
<feature type="transmembrane region" description="Helical" evidence="18">
    <location>
        <begin position="455"/>
        <end position="482"/>
    </location>
</feature>
<dbReference type="GO" id="GO:0005886">
    <property type="term" value="C:plasma membrane"/>
    <property type="evidence" value="ECO:0007669"/>
    <property type="project" value="UniProtKB-SubCell"/>
</dbReference>
<evidence type="ECO:0000256" key="4">
    <source>
        <dbReference type="ARBA" id="ARBA00022692"/>
    </source>
</evidence>
<dbReference type="SUPFAM" id="SSF81321">
    <property type="entry name" value="Family A G protein-coupled receptor-like"/>
    <property type="match status" value="2"/>
</dbReference>
<keyword evidence="12" id="KW-0807">Transducer</keyword>
<keyword evidence="5 18" id="KW-1133">Transmembrane helix</keyword>
<gene>
    <name evidence="20" type="ORF">F7725_005415</name>
</gene>
<keyword evidence="21" id="KW-1185">Reference proteome</keyword>
<evidence type="ECO:0000313" key="21">
    <source>
        <dbReference type="Proteomes" id="UP000518266"/>
    </source>
</evidence>
<feature type="domain" description="G-protein coupled receptors family 1 profile" evidence="19">
    <location>
        <begin position="42"/>
        <end position="543"/>
    </location>
</feature>
<dbReference type="PRINTS" id="PR00244">
    <property type="entry name" value="NEUROKININR"/>
</dbReference>
<feature type="region of interest" description="Disordered" evidence="17">
    <location>
        <begin position="604"/>
        <end position="656"/>
    </location>
</feature>
<dbReference type="PRINTS" id="PR00237">
    <property type="entry name" value="GPCRRHODOPSN"/>
</dbReference>
<evidence type="ECO:0000256" key="15">
    <source>
        <dbReference type="ARBA" id="ARBA00031717"/>
    </source>
</evidence>
<dbReference type="PRINTS" id="PR01026">
    <property type="entry name" value="NEUROKININ3R"/>
</dbReference>
<dbReference type="GO" id="GO:1902093">
    <property type="term" value="P:positive regulation of flagellated sperm motility"/>
    <property type="evidence" value="ECO:0007669"/>
    <property type="project" value="TreeGrafter"/>
</dbReference>
<dbReference type="GO" id="GO:0097225">
    <property type="term" value="C:sperm midpiece"/>
    <property type="evidence" value="ECO:0007669"/>
    <property type="project" value="TreeGrafter"/>
</dbReference>
<keyword evidence="10" id="KW-0675">Receptor</keyword>
<evidence type="ECO:0000256" key="17">
    <source>
        <dbReference type="SAM" id="MobiDB-lite"/>
    </source>
</evidence>
<dbReference type="InterPro" id="IPR000276">
    <property type="entry name" value="GPCR_Rhodpsn"/>
</dbReference>
<dbReference type="PROSITE" id="PS50262">
    <property type="entry name" value="G_PROTEIN_RECEP_F1_2"/>
    <property type="match status" value="1"/>
</dbReference>